<evidence type="ECO:0000313" key="4">
    <source>
        <dbReference type="Proteomes" id="UP000179642"/>
    </source>
</evidence>
<dbReference type="AlphaFoldDB" id="A0A1S2QHK1"/>
<dbReference type="InterPro" id="IPR027417">
    <property type="entry name" value="P-loop_NTPase"/>
</dbReference>
<evidence type="ECO:0000313" key="3">
    <source>
        <dbReference type="EMBL" id="OIK05081.1"/>
    </source>
</evidence>
<dbReference type="OrthoDB" id="3237462at2"/>
<accession>A0A1S2QHK1</accession>
<comment type="caution">
    <text evidence="3">The sequence shown here is derived from an EMBL/GenBank/DDBJ whole genome shotgun (WGS) entry which is preliminary data.</text>
</comment>
<keyword evidence="4" id="KW-1185">Reference proteome</keyword>
<dbReference type="InterPro" id="IPR014592">
    <property type="entry name" value="P-loop_UCP034888"/>
</dbReference>
<dbReference type="PANTHER" id="PTHR43581:SF2">
    <property type="entry name" value="EXCINUCLEASE ATPASE SUBUNIT"/>
    <property type="match status" value="1"/>
</dbReference>
<organism evidence="3 4">
    <name type="scientific">Streptomyces monashensis</name>
    <dbReference type="NCBI Taxonomy" id="1678012"/>
    <lineage>
        <taxon>Bacteria</taxon>
        <taxon>Bacillati</taxon>
        <taxon>Actinomycetota</taxon>
        <taxon>Actinomycetes</taxon>
        <taxon>Kitasatosporales</taxon>
        <taxon>Streptomycetaceae</taxon>
        <taxon>Streptomyces</taxon>
    </lineage>
</organism>
<name>A0A1S2QHK1_9ACTN</name>
<sequence>MSLERFSLENYRCFRERQEVELGKITVVLGRNNSGKSAVVRALPLLSLGIRGDSPYPLDLDLIQGFTPSFADLIHGSSPHGHIRLGASIGHEDGETVSATAEVQNIANQGMQLVSSVQISSGTEVANLSWIPGIDAYSSEKRAYLVDGQEAKVGFRGLLPDPADWPDSVGGVSGVTGLIREGLDEIRYLGPFRKSPERFFRSPARTLGSVGYRGERALGMLAADEVYGRGLIGREVNTLLESILPGWRLEVTDVGSGMYIPKLRSLRDPDLVVHIDDVGTGVVQFLPIVIQRAADRVEPPAGPVIEIVEEPELHLHPSAHAAIADLYVDAVQESQVRFLVETHSENFLLRLRRRVAERKLAPEDVKIYFVEQAEGAATLRKIEVDALGNLDYWPRGVFAEDFEEVRALADAQANRIDDAR</sequence>
<evidence type="ECO:0000259" key="1">
    <source>
        <dbReference type="Pfam" id="PF12476"/>
    </source>
</evidence>
<feature type="domain" description="Endonuclease GajA/Old nuclease/RecF-like AAA" evidence="2">
    <location>
        <begin position="272"/>
        <end position="347"/>
    </location>
</feature>
<dbReference type="PANTHER" id="PTHR43581">
    <property type="entry name" value="ATP/GTP PHOSPHATASE"/>
    <property type="match status" value="1"/>
</dbReference>
<dbReference type="InterPro" id="IPR022532">
    <property type="entry name" value="DUF3696"/>
</dbReference>
<dbReference type="SUPFAM" id="SSF52540">
    <property type="entry name" value="P-loop containing nucleoside triphosphate hydrolases"/>
    <property type="match status" value="1"/>
</dbReference>
<dbReference type="PIRSF" id="PIRSF034888">
    <property type="entry name" value="P-loop_UCP034888"/>
    <property type="match status" value="1"/>
</dbReference>
<feature type="domain" description="DUF3696" evidence="1">
    <location>
        <begin position="360"/>
        <end position="405"/>
    </location>
</feature>
<dbReference type="Gene3D" id="3.40.50.300">
    <property type="entry name" value="P-loop containing nucleotide triphosphate hydrolases"/>
    <property type="match status" value="1"/>
</dbReference>
<gene>
    <name evidence="3" type="ORF">BIV23_14825</name>
</gene>
<dbReference type="InterPro" id="IPR051396">
    <property type="entry name" value="Bact_Antivir_Def_Nuclease"/>
</dbReference>
<evidence type="ECO:0008006" key="5">
    <source>
        <dbReference type="Google" id="ProtNLM"/>
    </source>
</evidence>
<dbReference type="InterPro" id="IPR041685">
    <property type="entry name" value="AAA_GajA/Old/RecF-like"/>
</dbReference>
<protein>
    <recommendedName>
        <fullName evidence="5">DUF3696 domain-containing protein</fullName>
    </recommendedName>
</protein>
<feature type="domain" description="Endonuclease GajA/Old nuclease/RecF-like AAA" evidence="2">
    <location>
        <begin position="1"/>
        <end position="46"/>
    </location>
</feature>
<proteinExistence type="predicted"/>
<dbReference type="Proteomes" id="UP000179642">
    <property type="component" value="Unassembled WGS sequence"/>
</dbReference>
<dbReference type="RefSeq" id="WP_071381281.1">
    <property type="nucleotide sequence ID" value="NZ_MLYO01000024.1"/>
</dbReference>
<reference evidence="3 4" key="1">
    <citation type="submission" date="2016-10" db="EMBL/GenBank/DDBJ databases">
        <title>Genome sequence of Streptomyces sp. MUSC 1.</title>
        <authorList>
            <person name="Lee L.-H."/>
            <person name="Ser H.-L."/>
            <person name="Law J.W.-F."/>
        </authorList>
    </citation>
    <scope>NUCLEOTIDE SEQUENCE [LARGE SCALE GENOMIC DNA]</scope>
    <source>
        <strain evidence="3 4">MUSC 1</strain>
    </source>
</reference>
<dbReference type="EMBL" id="MLYO01000024">
    <property type="protein sequence ID" value="OIK05081.1"/>
    <property type="molecule type" value="Genomic_DNA"/>
</dbReference>
<dbReference type="Pfam" id="PF13175">
    <property type="entry name" value="AAA_15"/>
    <property type="match status" value="2"/>
</dbReference>
<dbReference type="Pfam" id="PF12476">
    <property type="entry name" value="DUF3696"/>
    <property type="match status" value="1"/>
</dbReference>
<evidence type="ECO:0000259" key="2">
    <source>
        <dbReference type="Pfam" id="PF13175"/>
    </source>
</evidence>